<proteinExistence type="predicted"/>
<keyword evidence="3" id="KW-1185">Reference proteome</keyword>
<dbReference type="EMBL" id="JAEPRE010000035">
    <property type="protein sequence ID" value="KAG2235278.1"/>
    <property type="molecule type" value="Genomic_DNA"/>
</dbReference>
<feature type="compositionally biased region" description="Acidic residues" evidence="1">
    <location>
        <begin position="1"/>
        <end position="15"/>
    </location>
</feature>
<dbReference type="Proteomes" id="UP000613177">
    <property type="component" value="Unassembled WGS sequence"/>
</dbReference>
<protein>
    <submittedName>
        <fullName evidence="2">Uncharacterized protein</fullName>
    </submittedName>
</protein>
<dbReference type="Gene3D" id="3.60.10.10">
    <property type="entry name" value="Endonuclease/exonuclease/phosphatase"/>
    <property type="match status" value="1"/>
</dbReference>
<feature type="region of interest" description="Disordered" evidence="1">
    <location>
        <begin position="1"/>
        <end position="48"/>
    </location>
</feature>
<name>A0A8H7SVQ6_9FUNG</name>
<dbReference type="InterPro" id="IPR036691">
    <property type="entry name" value="Endo/exonu/phosph_ase_sf"/>
</dbReference>
<evidence type="ECO:0000256" key="1">
    <source>
        <dbReference type="SAM" id="MobiDB-lite"/>
    </source>
</evidence>
<dbReference type="AlphaFoldDB" id="A0A8H7SVQ6"/>
<dbReference type="SUPFAM" id="SSF56219">
    <property type="entry name" value="DNase I-like"/>
    <property type="match status" value="1"/>
</dbReference>
<gene>
    <name evidence="2" type="ORF">INT48_007909</name>
</gene>
<comment type="caution">
    <text evidence="2">The sequence shown here is derived from an EMBL/GenBank/DDBJ whole genome shotgun (WGS) entry which is preliminary data.</text>
</comment>
<organism evidence="2 3">
    <name type="scientific">Thamnidium elegans</name>
    <dbReference type="NCBI Taxonomy" id="101142"/>
    <lineage>
        <taxon>Eukaryota</taxon>
        <taxon>Fungi</taxon>
        <taxon>Fungi incertae sedis</taxon>
        <taxon>Mucoromycota</taxon>
        <taxon>Mucoromycotina</taxon>
        <taxon>Mucoromycetes</taxon>
        <taxon>Mucorales</taxon>
        <taxon>Mucorineae</taxon>
        <taxon>Mucoraceae</taxon>
        <taxon>Thamnidium</taxon>
    </lineage>
</organism>
<evidence type="ECO:0000313" key="3">
    <source>
        <dbReference type="Proteomes" id="UP000613177"/>
    </source>
</evidence>
<feature type="compositionally biased region" description="Polar residues" evidence="1">
    <location>
        <begin position="37"/>
        <end position="48"/>
    </location>
</feature>
<evidence type="ECO:0000313" key="2">
    <source>
        <dbReference type="EMBL" id="KAG2235278.1"/>
    </source>
</evidence>
<sequence length="678" mass="78418">MLPLYNDEDYAPSDIEEGKRDAALEDSDEEMADSPISRFNNMQEQTSTKAIRKHSFQHLENSPHITPNRAPSLRLFVSKPSPPDTVPDTNTQNFNQFKTSSKSTQSSYIRFLRLQQFDILSLQETNTSDSTIPSINIQLQPLHNFWTKYCGIIPFSSNHSLTLVDTDTLYTSDRFLICKVSRPHSFYEPYFILNLYAPASSNVERRTFFGFLYSMFSRLHATETIALHRLIISDNFNYDYDRDIIRSNRSFKTSVDWVTHLLESFYNCMSFKDLDSVTTFQRNISLRSVIDYIYAGSDLQHLITDANIDHLKPQWFDHALLSIKLSLSECAYHTRPVKYKKVMLKSSEEHTLPVNVTSGISEAPLPLGHGFTPKMFHFDNSDPMLMPEIEEKDGIHLLGLECSVGTYLKNKMLGLYPSFKSANINEQTIISLSYNYPKGQSTLFDYASQWRDLQSLFPTQKYNINQYDNIKSILAPVISSYKAGKSSSFNWLVIFRKIKALQVTYNIEANEEHEEENFCLFFIESVMNLQKYHPYLFEDNVKISEWDYICKLWAPVMERLFICSGLRLTWGETKLSIDDTDAKYDLKVDLRTLHDETVQRYSKEIDTSVLESAKGGPNVQKYQSNHYKLMIKRKTIIDTYIINGFDVDDIDFVQICGLDIVISNLRLSAPGLWKKSLM</sequence>
<reference evidence="2" key="1">
    <citation type="submission" date="2021-01" db="EMBL/GenBank/DDBJ databases">
        <title>Metabolic potential, ecology and presence of endohyphal bacteria is reflected in genomic diversity of Mucoromycotina.</title>
        <authorList>
            <person name="Muszewska A."/>
            <person name="Okrasinska A."/>
            <person name="Steczkiewicz K."/>
            <person name="Drgas O."/>
            <person name="Orlowska M."/>
            <person name="Perlinska-Lenart U."/>
            <person name="Aleksandrzak-Piekarczyk T."/>
            <person name="Szatraj K."/>
            <person name="Zielenkiewicz U."/>
            <person name="Pilsyk S."/>
            <person name="Malc E."/>
            <person name="Mieczkowski P."/>
            <person name="Kruszewska J.S."/>
            <person name="Biernat P."/>
            <person name="Pawlowska J."/>
        </authorList>
    </citation>
    <scope>NUCLEOTIDE SEQUENCE</scope>
    <source>
        <strain evidence="2">WA0000018081</strain>
    </source>
</reference>
<accession>A0A8H7SVQ6</accession>